<dbReference type="EMBL" id="CP011451">
    <property type="protein sequence ID" value="AKH36784.1"/>
    <property type="molecule type" value="Genomic_DNA"/>
</dbReference>
<proteinExistence type="predicted"/>
<accession>A0A0F7KDD7</accession>
<organism evidence="1 3">
    <name type="scientific">Nitrosomonas communis</name>
    <dbReference type="NCBI Taxonomy" id="44574"/>
    <lineage>
        <taxon>Bacteria</taxon>
        <taxon>Pseudomonadati</taxon>
        <taxon>Pseudomonadota</taxon>
        <taxon>Betaproteobacteria</taxon>
        <taxon>Nitrosomonadales</taxon>
        <taxon>Nitrosomonadaceae</taxon>
        <taxon>Nitrosomonas</taxon>
    </lineage>
</organism>
<dbReference type="PATRIC" id="fig|44574.3.peg.345"/>
<evidence type="ECO:0000313" key="1">
    <source>
        <dbReference type="EMBL" id="AKH36784.1"/>
    </source>
</evidence>
<sequence length="85" mass="10044">MIDKIRTWHQLVEQIEYNFLYQWVCLPVCVGLDIDESVYEQTIFTQNFNHMLSNKMAGHFVAGAWNCYHVRTLAMTNISAWIAHH</sequence>
<reference evidence="1 3" key="2">
    <citation type="journal article" date="2016" name="Genome Announc.">
        <title>Genome Sequence of Nitrosomonas communis Strain Nm2, a Mesophilic Ammonia-Oxidizing Bacterium Isolated from Mediterranean Soil.</title>
        <authorList>
            <person name="Kozlowski J.A."/>
            <person name="Kits K.D."/>
            <person name="Stein L.Y."/>
        </authorList>
    </citation>
    <scope>NUCLEOTIDE SEQUENCE [LARGE SCALE GENOMIC DNA]</scope>
    <source>
        <strain evidence="1 3">Nm2</strain>
    </source>
</reference>
<reference evidence="3" key="1">
    <citation type="submission" date="2015-05" db="EMBL/GenBank/DDBJ databases">
        <title>Draft genome of Nitrosomonas communis strain Nm2.</title>
        <authorList>
            <person name="Kozlowski J.A."/>
            <person name="Kits K.D."/>
            <person name="Stein L.Y."/>
        </authorList>
    </citation>
    <scope>NUCLEOTIDE SEQUENCE [LARGE SCALE GENOMIC DNA]</scope>
    <source>
        <strain evidence="3">Nm2</strain>
    </source>
</reference>
<name>A0A0F7KDD7_9PROT</name>
<dbReference type="Proteomes" id="UP000324176">
    <property type="component" value="Unassembled WGS sequence"/>
</dbReference>
<reference evidence="2 4" key="3">
    <citation type="submission" date="2019-07" db="EMBL/GenBank/DDBJ databases">
        <title>Active sludge and wastewater microbial communities from Klosterneuburg, Austria.</title>
        <authorList>
            <person name="Wagner M."/>
        </authorList>
    </citation>
    <scope>NUCLEOTIDE SEQUENCE [LARGE SCALE GENOMIC DNA]</scope>
    <source>
        <strain evidence="2 4">Nm2</strain>
    </source>
</reference>
<gene>
    <name evidence="1" type="ORF">AAW31_01495</name>
    <name evidence="2" type="ORF">BCL69_102933</name>
</gene>
<keyword evidence="3" id="KW-1185">Reference proteome</keyword>
<evidence type="ECO:0000313" key="3">
    <source>
        <dbReference type="Proteomes" id="UP000034156"/>
    </source>
</evidence>
<evidence type="ECO:0000313" key="2">
    <source>
        <dbReference type="EMBL" id="TYP86699.1"/>
    </source>
</evidence>
<dbReference type="KEGG" id="nco:AAW31_01495"/>
<protein>
    <submittedName>
        <fullName evidence="1">Uncharacterized protein</fullName>
    </submittedName>
</protein>
<dbReference type="EMBL" id="VNHT01000029">
    <property type="protein sequence ID" value="TYP86699.1"/>
    <property type="molecule type" value="Genomic_DNA"/>
</dbReference>
<dbReference type="AlphaFoldDB" id="A0A0F7KDD7"/>
<evidence type="ECO:0000313" key="4">
    <source>
        <dbReference type="Proteomes" id="UP000324176"/>
    </source>
</evidence>
<dbReference type="Proteomes" id="UP000034156">
    <property type="component" value="Chromosome"/>
</dbReference>